<evidence type="ECO:0000313" key="10">
    <source>
        <dbReference type="Proteomes" id="UP000316425"/>
    </source>
</evidence>
<proteinExistence type="inferred from homology"/>
<dbReference type="InterPro" id="IPR034026">
    <property type="entry name" value="EssA"/>
</dbReference>
<keyword evidence="6 7" id="KW-0472">Membrane</keyword>
<feature type="chain" id="PRO_5022246934" evidence="8">
    <location>
        <begin position="30"/>
        <end position="168"/>
    </location>
</feature>
<feature type="transmembrane region" description="Helical" evidence="7">
    <location>
        <begin position="136"/>
        <end position="156"/>
    </location>
</feature>
<keyword evidence="3" id="KW-1003">Cell membrane</keyword>
<evidence type="ECO:0000256" key="8">
    <source>
        <dbReference type="SAM" id="SignalP"/>
    </source>
</evidence>
<dbReference type="InterPro" id="IPR018920">
    <property type="entry name" value="EssA/YueC"/>
</dbReference>
<dbReference type="OrthoDB" id="2870878at2"/>
<dbReference type="Proteomes" id="UP000316425">
    <property type="component" value="Unassembled WGS sequence"/>
</dbReference>
<keyword evidence="10" id="KW-1185">Reference proteome</keyword>
<dbReference type="NCBIfam" id="TIGR03927">
    <property type="entry name" value="T7SS_EssA_Firm"/>
    <property type="match status" value="1"/>
</dbReference>
<feature type="signal peptide" evidence="8">
    <location>
        <begin position="1"/>
        <end position="29"/>
    </location>
</feature>
<sequence length="168" mass="19710">MRKMSLKSFRKIVLLSCFLILLWPHVATADNQDDKGKIDWKIDRISESNRNKSNIETELDRSFPELFKSKTTQQISLIQNKQKQSIDQLRQELFSIELSENAMIENTKEQLFPENYVAPKTTKDFNSNNALTTKPMTIVFLFAIACFLSGFVYYLFRRFADRGDTHER</sequence>
<evidence type="ECO:0000256" key="1">
    <source>
        <dbReference type="ARBA" id="ARBA00004162"/>
    </source>
</evidence>
<dbReference type="Pfam" id="PF10661">
    <property type="entry name" value="EssA"/>
    <property type="match status" value="1"/>
</dbReference>
<reference evidence="9 10" key="1">
    <citation type="submission" date="2019-07" db="EMBL/GenBank/DDBJ databases">
        <title>Allobacillus sp. nov. SKP isolated from shrimp paste of Euphausiacea.</title>
        <authorList>
            <person name="Kanchanasin P."/>
            <person name="Tanasupawat S."/>
            <person name="Shi W."/>
            <person name="Wu L."/>
            <person name="Ma J."/>
        </authorList>
    </citation>
    <scope>NUCLEOTIDE SEQUENCE [LARGE SCALE GENOMIC DNA]</scope>
    <source>
        <strain evidence="9 10">SKP4-8</strain>
    </source>
</reference>
<evidence type="ECO:0000256" key="2">
    <source>
        <dbReference type="ARBA" id="ARBA00008570"/>
    </source>
</evidence>
<evidence type="ECO:0000256" key="3">
    <source>
        <dbReference type="ARBA" id="ARBA00022475"/>
    </source>
</evidence>
<comment type="similarity">
    <text evidence="2">Belongs to the EssA family.</text>
</comment>
<accession>A0A556PKN8</accession>
<comment type="subcellular location">
    <subcellularLocation>
        <location evidence="1">Cell membrane</location>
        <topology evidence="1">Single-pass membrane protein</topology>
    </subcellularLocation>
</comment>
<keyword evidence="4 7" id="KW-0812">Transmembrane</keyword>
<protein>
    <submittedName>
        <fullName evidence="9">Type VII secretion protein EssA</fullName>
    </submittedName>
</protein>
<name>A0A556PKN8_9BACI</name>
<evidence type="ECO:0000256" key="6">
    <source>
        <dbReference type="ARBA" id="ARBA00023136"/>
    </source>
</evidence>
<dbReference type="GO" id="GO:0005886">
    <property type="term" value="C:plasma membrane"/>
    <property type="evidence" value="ECO:0007669"/>
    <property type="project" value="UniProtKB-SubCell"/>
</dbReference>
<gene>
    <name evidence="9" type="primary">essA</name>
    <name evidence="9" type="ORF">FPQ13_08415</name>
</gene>
<organism evidence="9 10">
    <name type="scientific">Allobacillus salarius</name>
    <dbReference type="NCBI Taxonomy" id="1955272"/>
    <lineage>
        <taxon>Bacteria</taxon>
        <taxon>Bacillati</taxon>
        <taxon>Bacillota</taxon>
        <taxon>Bacilli</taxon>
        <taxon>Bacillales</taxon>
        <taxon>Bacillaceae</taxon>
        <taxon>Allobacillus</taxon>
    </lineage>
</organism>
<evidence type="ECO:0000256" key="5">
    <source>
        <dbReference type="ARBA" id="ARBA00022989"/>
    </source>
</evidence>
<keyword evidence="5 7" id="KW-1133">Transmembrane helix</keyword>
<comment type="caution">
    <text evidence="9">The sequence shown here is derived from an EMBL/GenBank/DDBJ whole genome shotgun (WGS) entry which is preliminary data.</text>
</comment>
<dbReference type="EMBL" id="VMHE01000013">
    <property type="protein sequence ID" value="TSJ64964.1"/>
    <property type="molecule type" value="Genomic_DNA"/>
</dbReference>
<evidence type="ECO:0000313" key="9">
    <source>
        <dbReference type="EMBL" id="TSJ64964.1"/>
    </source>
</evidence>
<evidence type="ECO:0000256" key="4">
    <source>
        <dbReference type="ARBA" id="ARBA00022692"/>
    </source>
</evidence>
<dbReference type="AlphaFoldDB" id="A0A556PKN8"/>
<evidence type="ECO:0000256" key="7">
    <source>
        <dbReference type="SAM" id="Phobius"/>
    </source>
</evidence>
<keyword evidence="8" id="KW-0732">Signal</keyword>